<dbReference type="Proteomes" id="UP000270626">
    <property type="component" value="Unassembled WGS sequence"/>
</dbReference>
<gene>
    <name evidence="2" type="ORF">DFR40_1053</name>
</gene>
<proteinExistence type="predicted"/>
<dbReference type="AlphaFoldDB" id="A0A495WJV0"/>
<organism evidence="2 3">
    <name type="scientific">Azonexus fungiphilus</name>
    <dbReference type="NCBI Taxonomy" id="146940"/>
    <lineage>
        <taxon>Bacteria</taxon>
        <taxon>Pseudomonadati</taxon>
        <taxon>Pseudomonadota</taxon>
        <taxon>Betaproteobacteria</taxon>
        <taxon>Rhodocyclales</taxon>
        <taxon>Azonexaceae</taxon>
        <taxon>Azonexus</taxon>
    </lineage>
</organism>
<keyword evidence="1" id="KW-0472">Membrane</keyword>
<feature type="transmembrane region" description="Helical" evidence="1">
    <location>
        <begin position="62"/>
        <end position="87"/>
    </location>
</feature>
<feature type="transmembrane region" description="Helical" evidence="1">
    <location>
        <begin position="108"/>
        <end position="127"/>
    </location>
</feature>
<comment type="caution">
    <text evidence="2">The sequence shown here is derived from an EMBL/GenBank/DDBJ whole genome shotgun (WGS) entry which is preliminary data.</text>
</comment>
<feature type="transmembrane region" description="Helical" evidence="1">
    <location>
        <begin position="21"/>
        <end position="42"/>
    </location>
</feature>
<evidence type="ECO:0000313" key="2">
    <source>
        <dbReference type="EMBL" id="RKT60903.1"/>
    </source>
</evidence>
<keyword evidence="1" id="KW-1133">Transmembrane helix</keyword>
<dbReference type="EMBL" id="RBXP01000011">
    <property type="protein sequence ID" value="RKT60903.1"/>
    <property type="molecule type" value="Genomic_DNA"/>
</dbReference>
<dbReference type="OrthoDB" id="9180801at2"/>
<evidence type="ECO:0000313" key="3">
    <source>
        <dbReference type="Proteomes" id="UP000270626"/>
    </source>
</evidence>
<keyword evidence="1" id="KW-0812">Transmembrane</keyword>
<name>A0A495WJV0_9RHOO</name>
<keyword evidence="3" id="KW-1185">Reference proteome</keyword>
<reference evidence="2 3" key="1">
    <citation type="submission" date="2018-10" db="EMBL/GenBank/DDBJ databases">
        <title>Genomic Encyclopedia of Type Strains, Phase IV (KMG-IV): sequencing the most valuable type-strain genomes for metagenomic binning, comparative biology and taxonomic classification.</title>
        <authorList>
            <person name="Goeker M."/>
        </authorList>
    </citation>
    <scope>NUCLEOTIDE SEQUENCE [LARGE SCALE GENOMIC DNA]</scope>
    <source>
        <strain evidence="2 3">DSM 23841</strain>
    </source>
</reference>
<protein>
    <submittedName>
        <fullName evidence="2">Uncharacterized protein</fullName>
    </submittedName>
</protein>
<accession>A0A495WJV0</accession>
<sequence>MKWIIDDIKRGWAQLQRWQTWLTIFLIAGFAWLAYLVASYAFRTDSVLSYLHLTRGNCRTMSNQLIIAMFTGMIFFMLTVVLTIGEVQRYFQSQQRNAWREAGLARKWGVFWGLCAIAIAIAALVFFKTNCY</sequence>
<evidence type="ECO:0000256" key="1">
    <source>
        <dbReference type="SAM" id="Phobius"/>
    </source>
</evidence>
<dbReference type="RefSeq" id="WP_121457389.1">
    <property type="nucleotide sequence ID" value="NZ_RBXP01000011.1"/>
</dbReference>